<dbReference type="GO" id="GO:0005794">
    <property type="term" value="C:Golgi apparatus"/>
    <property type="evidence" value="ECO:0007669"/>
    <property type="project" value="TreeGrafter"/>
</dbReference>
<gene>
    <name evidence="3" type="ORF">LSH36_107g05111</name>
</gene>
<keyword evidence="4" id="KW-1185">Reference proteome</keyword>
<dbReference type="AlphaFoldDB" id="A0AAD9N9E0"/>
<protein>
    <recommendedName>
        <fullName evidence="2">Methyltransferase FkbM domain-containing protein</fullName>
    </recommendedName>
</protein>
<dbReference type="InterPro" id="IPR029063">
    <property type="entry name" value="SAM-dependent_MTases_sf"/>
</dbReference>
<sequence length="317" mass="35937">MSAINRGTVFAILALLVLSSTFFFDKNQRGHNFSLTTGVHIWPTKRINNSCHQELSRPNEWSPPTIPVALRSVPQDDPELVKHICEQWLLPPASSGERNLRHPEQEHYSQRDQSQFVDELLKRKTNGFYIESGAANGEQLSNSLFFEKSRNWSGLLVEANPASFRSMLATRRRAYMVNACLSPRTIPATMSFRVANLIGGLTDYMEAAHKSRIDSLMANDTDTIQVQCIPLYSILKAIGVTFVDYFSLDIEGAELDVLYTLPLDKITVDVFSIEYYIPHDDNATNSRLEAIKRHLVEGHGYKIVRIGFGEDVILRKY</sequence>
<dbReference type="InterPro" id="IPR053202">
    <property type="entry name" value="EGF_Rcpt_Signaling_Reg"/>
</dbReference>
<dbReference type="PANTHER" id="PTHR34009">
    <property type="entry name" value="PROTEIN STAR"/>
    <property type="match status" value="1"/>
</dbReference>
<keyword evidence="1" id="KW-0732">Signal</keyword>
<accession>A0AAD9N9E0</accession>
<organism evidence="3 4">
    <name type="scientific">Paralvinella palmiformis</name>
    <dbReference type="NCBI Taxonomy" id="53620"/>
    <lineage>
        <taxon>Eukaryota</taxon>
        <taxon>Metazoa</taxon>
        <taxon>Spiralia</taxon>
        <taxon>Lophotrochozoa</taxon>
        <taxon>Annelida</taxon>
        <taxon>Polychaeta</taxon>
        <taxon>Sedentaria</taxon>
        <taxon>Canalipalpata</taxon>
        <taxon>Terebellida</taxon>
        <taxon>Terebelliformia</taxon>
        <taxon>Alvinellidae</taxon>
        <taxon>Paralvinella</taxon>
    </lineage>
</organism>
<dbReference type="GO" id="GO:0016197">
    <property type="term" value="P:endosomal transport"/>
    <property type="evidence" value="ECO:0007669"/>
    <property type="project" value="TreeGrafter"/>
</dbReference>
<evidence type="ECO:0000256" key="1">
    <source>
        <dbReference type="SAM" id="SignalP"/>
    </source>
</evidence>
<dbReference type="GO" id="GO:0031902">
    <property type="term" value="C:late endosome membrane"/>
    <property type="evidence" value="ECO:0007669"/>
    <property type="project" value="TreeGrafter"/>
</dbReference>
<proteinExistence type="predicted"/>
<dbReference type="SUPFAM" id="SSF53335">
    <property type="entry name" value="S-adenosyl-L-methionine-dependent methyltransferases"/>
    <property type="match status" value="1"/>
</dbReference>
<evidence type="ECO:0000259" key="2">
    <source>
        <dbReference type="Pfam" id="PF05050"/>
    </source>
</evidence>
<dbReference type="Proteomes" id="UP001208570">
    <property type="component" value="Unassembled WGS sequence"/>
</dbReference>
<dbReference type="Gene3D" id="3.40.50.150">
    <property type="entry name" value="Vaccinia Virus protein VP39"/>
    <property type="match status" value="1"/>
</dbReference>
<feature type="signal peptide" evidence="1">
    <location>
        <begin position="1"/>
        <end position="19"/>
    </location>
</feature>
<dbReference type="EMBL" id="JAODUP010000107">
    <property type="protein sequence ID" value="KAK2161947.1"/>
    <property type="molecule type" value="Genomic_DNA"/>
</dbReference>
<evidence type="ECO:0000313" key="3">
    <source>
        <dbReference type="EMBL" id="KAK2161947.1"/>
    </source>
</evidence>
<dbReference type="Pfam" id="PF05050">
    <property type="entry name" value="Methyltransf_21"/>
    <property type="match status" value="1"/>
</dbReference>
<evidence type="ECO:0000313" key="4">
    <source>
        <dbReference type="Proteomes" id="UP001208570"/>
    </source>
</evidence>
<name>A0AAD9N9E0_9ANNE</name>
<feature type="chain" id="PRO_5042131958" description="Methyltransferase FkbM domain-containing protein" evidence="1">
    <location>
        <begin position="20"/>
        <end position="317"/>
    </location>
</feature>
<dbReference type="GO" id="GO:0005789">
    <property type="term" value="C:endoplasmic reticulum membrane"/>
    <property type="evidence" value="ECO:0007669"/>
    <property type="project" value="TreeGrafter"/>
</dbReference>
<dbReference type="GO" id="GO:0005886">
    <property type="term" value="C:plasma membrane"/>
    <property type="evidence" value="ECO:0007669"/>
    <property type="project" value="TreeGrafter"/>
</dbReference>
<dbReference type="InterPro" id="IPR006342">
    <property type="entry name" value="FkbM_mtfrase"/>
</dbReference>
<dbReference type="PANTHER" id="PTHR34009:SF2">
    <property type="entry name" value="PROTEIN STAR"/>
    <property type="match status" value="1"/>
</dbReference>
<feature type="domain" description="Methyltransferase FkbM" evidence="2">
    <location>
        <begin position="133"/>
        <end position="301"/>
    </location>
</feature>
<reference evidence="3" key="1">
    <citation type="journal article" date="2023" name="Mol. Biol. Evol.">
        <title>Third-Generation Sequencing Reveals the Adaptive Role of the Epigenome in Three Deep-Sea Polychaetes.</title>
        <authorList>
            <person name="Perez M."/>
            <person name="Aroh O."/>
            <person name="Sun Y."/>
            <person name="Lan Y."/>
            <person name="Juniper S.K."/>
            <person name="Young C.R."/>
            <person name="Angers B."/>
            <person name="Qian P.Y."/>
        </authorList>
    </citation>
    <scope>NUCLEOTIDE SEQUENCE</scope>
    <source>
        <strain evidence="3">P08H-3</strain>
    </source>
</reference>
<dbReference type="GO" id="GO:0006888">
    <property type="term" value="P:endoplasmic reticulum to Golgi vesicle-mediated transport"/>
    <property type="evidence" value="ECO:0007669"/>
    <property type="project" value="TreeGrafter"/>
</dbReference>
<comment type="caution">
    <text evidence="3">The sequence shown here is derived from an EMBL/GenBank/DDBJ whole genome shotgun (WGS) entry which is preliminary data.</text>
</comment>